<dbReference type="Pfam" id="PF04536">
    <property type="entry name" value="TPM_phosphatase"/>
    <property type="match status" value="1"/>
</dbReference>
<evidence type="ECO:0000259" key="1">
    <source>
        <dbReference type="Pfam" id="PF04536"/>
    </source>
</evidence>
<feature type="domain" description="TPM" evidence="1">
    <location>
        <begin position="88"/>
        <end position="182"/>
    </location>
</feature>
<organism evidence="2">
    <name type="scientific">Auxenochlorella protothecoides</name>
    <name type="common">Green microalga</name>
    <name type="synonym">Chlorella protothecoides</name>
    <dbReference type="NCBI Taxonomy" id="3075"/>
    <lineage>
        <taxon>Eukaryota</taxon>
        <taxon>Viridiplantae</taxon>
        <taxon>Chlorophyta</taxon>
        <taxon>core chlorophytes</taxon>
        <taxon>Trebouxiophyceae</taxon>
        <taxon>Chlorellales</taxon>
        <taxon>Chlorellaceae</taxon>
        <taxon>Auxenochlorella</taxon>
    </lineage>
</organism>
<name>A0A1D1ZUH4_AUXPR</name>
<dbReference type="PANTHER" id="PTHR35514:SF1">
    <property type="entry name" value="THYLAKOID LUMENAL 15.0 KDA PROTEIN 2, CHLOROPLASTIC"/>
    <property type="match status" value="1"/>
</dbReference>
<protein>
    <recommendedName>
        <fullName evidence="1">TPM domain-containing protein</fullName>
    </recommendedName>
</protein>
<dbReference type="EMBL" id="GDKF01008073">
    <property type="protein sequence ID" value="JAT70549.1"/>
    <property type="molecule type" value="Transcribed_RNA"/>
</dbReference>
<dbReference type="PANTHER" id="PTHR35514">
    <property type="entry name" value="THYLAKOID LUMENAL 15.0 KDA PROTEIN 2, CHLOROPLASTIC"/>
    <property type="match status" value="1"/>
</dbReference>
<dbReference type="InterPro" id="IPR007621">
    <property type="entry name" value="TPM_dom"/>
</dbReference>
<gene>
    <name evidence="2" type="ORF">g.34423</name>
</gene>
<proteinExistence type="predicted"/>
<sequence length="222" mass="24580">MSLHMASSIVRSCAQQPRPCHAGRGLVATICRAGMGRHDPGSQPSKSWKTAPIALCLSLCMTTGAWARLEGVNQPNLLPQGSEITPLIDVANFLTETEETRMRDRLQHLEKDTGIKFRVLAQNYPDTPGLAIKDYWSVDDNTVVLVADPTFGNVLNFNIGINIDSFIPRNFWSKVAGRFGNKFYVEEQGRDVAIINAVAAVDHCLREPIDRTQCSEIRGELE</sequence>
<dbReference type="AlphaFoldDB" id="A0A1D1ZUH4"/>
<accession>A0A1D1ZUH4</accession>
<evidence type="ECO:0000313" key="2">
    <source>
        <dbReference type="EMBL" id="JAT70549.1"/>
    </source>
</evidence>
<reference evidence="2" key="1">
    <citation type="submission" date="2015-08" db="EMBL/GenBank/DDBJ databases">
        <authorList>
            <person name="Babu N.S."/>
            <person name="Beckwith C.J."/>
            <person name="Beseler K.G."/>
            <person name="Brison A."/>
            <person name="Carone J.V."/>
            <person name="Caskin T.P."/>
            <person name="Diamond M."/>
            <person name="Durham M.E."/>
            <person name="Foxe J.M."/>
            <person name="Go M."/>
            <person name="Henderson B.A."/>
            <person name="Jones I.B."/>
            <person name="McGettigan J.A."/>
            <person name="Micheletti S.J."/>
            <person name="Nasrallah M.E."/>
            <person name="Ortiz D."/>
            <person name="Piller C.R."/>
            <person name="Privatt S.R."/>
            <person name="Schneider S.L."/>
            <person name="Sharp S."/>
            <person name="Smith T.C."/>
            <person name="Stanton J.D."/>
            <person name="Ullery H.E."/>
            <person name="Wilson R.J."/>
            <person name="Serrano M.G."/>
            <person name="Buck G."/>
            <person name="Lee V."/>
            <person name="Wang Y."/>
            <person name="Carvalho R."/>
            <person name="Voegtly L."/>
            <person name="Shi R."/>
            <person name="Duckworth R."/>
            <person name="Johnson A."/>
            <person name="Loviza R."/>
            <person name="Walstead R."/>
            <person name="Shah Z."/>
            <person name="Kiflezghi M."/>
            <person name="Wade K."/>
            <person name="Ball S.L."/>
            <person name="Bradley K.W."/>
            <person name="Asai D.J."/>
            <person name="Bowman C.A."/>
            <person name="Russell D.A."/>
            <person name="Pope W.H."/>
            <person name="Jacobs-Sera D."/>
            <person name="Hendrix R.W."/>
            <person name="Hatfull G.F."/>
        </authorList>
    </citation>
    <scope>NUCLEOTIDE SEQUENCE</scope>
</reference>